<feature type="transmembrane region" description="Helical" evidence="1">
    <location>
        <begin position="120"/>
        <end position="148"/>
    </location>
</feature>
<sequence length="341" mass="37863">MAFLQRLAMTPDVSLDAAGLVALADLTTVQARTALTGTSTLLDALVICPGIHLQQRAVELNGGEYPACGAMTTGYVFRVENPATVFYLQNVGRTGQLTTLKVERLANDDMRWRSWLAVHFVAYHNATWISSLAYATAVLWALAVIIMLGIMRDWWGLAVVGLLMLSRFCNVVVIRRRNNESWSGAREPGVEGDLLILLSQDRWIRMKGYTDDLKAVTSGQWLRDETSVESWITAFATIIVYLDAALASNVRQSGKVLLLALLIGSVGLLAIANVSTRDLLMRGCVVKVDGERRLYERRLHLVEELVEETGRDDWATRMGMIVNRKTPSLDLQTDGHKVVEM</sequence>
<dbReference type="Proteomes" id="UP000774617">
    <property type="component" value="Unassembled WGS sequence"/>
</dbReference>
<feature type="transmembrane region" description="Helical" evidence="1">
    <location>
        <begin position="231"/>
        <end position="250"/>
    </location>
</feature>
<evidence type="ECO:0000256" key="1">
    <source>
        <dbReference type="SAM" id="Phobius"/>
    </source>
</evidence>
<dbReference type="EMBL" id="JAGTJR010000005">
    <property type="protein sequence ID" value="KAH7060581.1"/>
    <property type="molecule type" value="Genomic_DNA"/>
</dbReference>
<keyword evidence="1" id="KW-0472">Membrane</keyword>
<keyword evidence="1" id="KW-1133">Transmembrane helix</keyword>
<feature type="transmembrane region" description="Helical" evidence="1">
    <location>
        <begin position="256"/>
        <end position="274"/>
    </location>
</feature>
<reference evidence="2 3" key="1">
    <citation type="journal article" date="2021" name="Nat. Commun.">
        <title>Genetic determinants of endophytism in the Arabidopsis root mycobiome.</title>
        <authorList>
            <person name="Mesny F."/>
            <person name="Miyauchi S."/>
            <person name="Thiergart T."/>
            <person name="Pickel B."/>
            <person name="Atanasova L."/>
            <person name="Karlsson M."/>
            <person name="Huettel B."/>
            <person name="Barry K.W."/>
            <person name="Haridas S."/>
            <person name="Chen C."/>
            <person name="Bauer D."/>
            <person name="Andreopoulos W."/>
            <person name="Pangilinan J."/>
            <person name="LaButti K."/>
            <person name="Riley R."/>
            <person name="Lipzen A."/>
            <person name="Clum A."/>
            <person name="Drula E."/>
            <person name="Henrissat B."/>
            <person name="Kohler A."/>
            <person name="Grigoriev I.V."/>
            <person name="Martin F.M."/>
            <person name="Hacquard S."/>
        </authorList>
    </citation>
    <scope>NUCLEOTIDE SEQUENCE [LARGE SCALE GENOMIC DNA]</scope>
    <source>
        <strain evidence="2 3">MPI-SDFR-AT-0080</strain>
    </source>
</reference>
<accession>A0ABQ8GLR4</accession>
<proteinExistence type="predicted"/>
<evidence type="ECO:0000313" key="3">
    <source>
        <dbReference type="Proteomes" id="UP000774617"/>
    </source>
</evidence>
<evidence type="ECO:0000313" key="2">
    <source>
        <dbReference type="EMBL" id="KAH7060581.1"/>
    </source>
</evidence>
<comment type="caution">
    <text evidence="2">The sequence shown here is derived from an EMBL/GenBank/DDBJ whole genome shotgun (WGS) entry which is preliminary data.</text>
</comment>
<name>A0ABQ8GLR4_9PEZI</name>
<protein>
    <submittedName>
        <fullName evidence="2">Uncharacterized protein</fullName>
    </submittedName>
</protein>
<feature type="transmembrane region" description="Helical" evidence="1">
    <location>
        <begin position="154"/>
        <end position="174"/>
    </location>
</feature>
<organism evidence="2 3">
    <name type="scientific">Macrophomina phaseolina</name>
    <dbReference type="NCBI Taxonomy" id="35725"/>
    <lineage>
        <taxon>Eukaryota</taxon>
        <taxon>Fungi</taxon>
        <taxon>Dikarya</taxon>
        <taxon>Ascomycota</taxon>
        <taxon>Pezizomycotina</taxon>
        <taxon>Dothideomycetes</taxon>
        <taxon>Dothideomycetes incertae sedis</taxon>
        <taxon>Botryosphaeriales</taxon>
        <taxon>Botryosphaeriaceae</taxon>
        <taxon>Macrophomina</taxon>
    </lineage>
</organism>
<gene>
    <name evidence="2" type="ORF">B0J12DRAFT_736903</name>
</gene>
<keyword evidence="3" id="KW-1185">Reference proteome</keyword>
<keyword evidence="1" id="KW-0812">Transmembrane</keyword>